<protein>
    <recommendedName>
        <fullName evidence="2">GRAM domain-containing protein</fullName>
    </recommendedName>
</protein>
<dbReference type="EMBL" id="JAVRJZ010000001">
    <property type="protein sequence ID" value="KAK2726742.1"/>
    <property type="molecule type" value="Genomic_DNA"/>
</dbReference>
<dbReference type="InterPro" id="IPR011993">
    <property type="entry name" value="PH-like_dom_sf"/>
</dbReference>
<gene>
    <name evidence="3" type="ORF">QYM36_007546</name>
</gene>
<comment type="caution">
    <text evidence="3">The sequence shown here is derived from an EMBL/GenBank/DDBJ whole genome shotgun (WGS) entry which is preliminary data.</text>
</comment>
<feature type="domain" description="GRAM" evidence="2">
    <location>
        <begin position="38"/>
        <end position="128"/>
    </location>
</feature>
<dbReference type="PANTHER" id="PTHR31606:SF1">
    <property type="entry name" value="WW DOMAIN BINDING PROTEIN 2, ISOFORM E"/>
    <property type="match status" value="1"/>
</dbReference>
<dbReference type="Gene3D" id="2.30.29.30">
    <property type="entry name" value="Pleckstrin-homology domain (PH domain)/Phosphotyrosine-binding domain (PTB)"/>
    <property type="match status" value="1"/>
</dbReference>
<feature type="compositionally biased region" description="Pro residues" evidence="1">
    <location>
        <begin position="229"/>
        <end position="242"/>
    </location>
</feature>
<proteinExistence type="predicted"/>
<dbReference type="Proteomes" id="UP001187531">
    <property type="component" value="Unassembled WGS sequence"/>
</dbReference>
<dbReference type="AlphaFoldDB" id="A0AA88ISA3"/>
<reference evidence="3" key="1">
    <citation type="submission" date="2023-07" db="EMBL/GenBank/DDBJ databases">
        <title>Chromosome-level genome assembly of Artemia franciscana.</title>
        <authorList>
            <person name="Jo E."/>
        </authorList>
    </citation>
    <scope>NUCLEOTIDE SEQUENCE</scope>
    <source>
        <tissue evidence="3">Whole body</tissue>
    </source>
</reference>
<evidence type="ECO:0000256" key="1">
    <source>
        <dbReference type="SAM" id="MobiDB-lite"/>
    </source>
</evidence>
<dbReference type="InterPro" id="IPR044852">
    <property type="entry name" value="WBP2-like"/>
</dbReference>
<sequence>MSINTAHNQAGILIHAGEQVVLVCEDVCLDLINISNKQFKGRRKGNLYLTSHRIIFLNSDNEDDLKSFSIPFVSVEGVDLVQPLFSGNYLKGKVKAQPNGNFEGEVNFKLFFTHGGATELRQAVLSAVTMAKDHAPDQMFDNPPPYEAPPPYGFFDAPAPAYNPPQGSYYGWSAPVASVASGPDLQAAEAAGCLNGGQMEDGSKVSTEAAAAFQGVQPSASNYQNGPPDYAPPPYSEAPPNPKQDGTPYDFG</sequence>
<dbReference type="SUPFAM" id="SSF50729">
    <property type="entry name" value="PH domain-like"/>
    <property type="match status" value="1"/>
</dbReference>
<feature type="compositionally biased region" description="Polar residues" evidence="1">
    <location>
        <begin position="216"/>
        <end position="225"/>
    </location>
</feature>
<dbReference type="GO" id="GO:0031490">
    <property type="term" value="F:chromatin DNA binding"/>
    <property type="evidence" value="ECO:0007669"/>
    <property type="project" value="TreeGrafter"/>
</dbReference>
<dbReference type="GO" id="GO:0005634">
    <property type="term" value="C:nucleus"/>
    <property type="evidence" value="ECO:0007669"/>
    <property type="project" value="TreeGrafter"/>
</dbReference>
<dbReference type="PANTHER" id="PTHR31606">
    <property type="entry name" value="WW DOMAIN BINDING PROTEIN 2, ISOFORM E"/>
    <property type="match status" value="1"/>
</dbReference>
<evidence type="ECO:0000259" key="2">
    <source>
        <dbReference type="Pfam" id="PF02893"/>
    </source>
</evidence>
<dbReference type="GO" id="GO:0003713">
    <property type="term" value="F:transcription coactivator activity"/>
    <property type="evidence" value="ECO:0007669"/>
    <property type="project" value="InterPro"/>
</dbReference>
<dbReference type="Pfam" id="PF02893">
    <property type="entry name" value="GRAM"/>
    <property type="match status" value="1"/>
</dbReference>
<evidence type="ECO:0000313" key="4">
    <source>
        <dbReference type="Proteomes" id="UP001187531"/>
    </source>
</evidence>
<dbReference type="InterPro" id="IPR004182">
    <property type="entry name" value="GRAM"/>
</dbReference>
<name>A0AA88ISA3_ARTSF</name>
<feature type="region of interest" description="Disordered" evidence="1">
    <location>
        <begin position="199"/>
        <end position="252"/>
    </location>
</feature>
<dbReference type="CDD" id="cd13214">
    <property type="entry name" value="PH-GRAM_WBP2"/>
    <property type="match status" value="1"/>
</dbReference>
<keyword evidence="4" id="KW-1185">Reference proteome</keyword>
<accession>A0AA88ISA3</accession>
<organism evidence="3 4">
    <name type="scientific">Artemia franciscana</name>
    <name type="common">Brine shrimp</name>
    <name type="synonym">Artemia sanfranciscana</name>
    <dbReference type="NCBI Taxonomy" id="6661"/>
    <lineage>
        <taxon>Eukaryota</taxon>
        <taxon>Metazoa</taxon>
        <taxon>Ecdysozoa</taxon>
        <taxon>Arthropoda</taxon>
        <taxon>Crustacea</taxon>
        <taxon>Branchiopoda</taxon>
        <taxon>Anostraca</taxon>
        <taxon>Artemiidae</taxon>
        <taxon>Artemia</taxon>
    </lineage>
</organism>
<evidence type="ECO:0000313" key="3">
    <source>
        <dbReference type="EMBL" id="KAK2726742.1"/>
    </source>
</evidence>